<protein>
    <recommendedName>
        <fullName evidence="5">BHLH domain-containing protein</fullName>
    </recommendedName>
</protein>
<sequence>MAAAVQRKETERRRRQQIKGLCARLASLIPEHHWTSSLGKAMNQFDILDAAVSYIKELKEMVERLEQHRRRSSPAQPSMATTTGGGGGGGAASTSAAAPVVLARLQPPDGSSVDVTLVTGAPRPLTTMLHEVMAVLEEEGAEVLNATLSVVAGRRIFCSVHSRAFSSRIGIDVRE</sequence>
<dbReference type="PANTHER" id="PTHR13935:SF52">
    <property type="entry name" value="OS01G0108400 PROTEIN"/>
    <property type="match status" value="1"/>
</dbReference>
<gene>
    <name evidence="6" type="ORF">C2845_PMPSC048708</name>
</gene>
<comment type="similarity">
    <text evidence="1">Belongs to the bHLH protein family.</text>
</comment>
<organism evidence="6 7">
    <name type="scientific">Panicum miliaceum</name>
    <name type="common">Proso millet</name>
    <name type="synonym">Broomcorn millet</name>
    <dbReference type="NCBI Taxonomy" id="4540"/>
    <lineage>
        <taxon>Eukaryota</taxon>
        <taxon>Viridiplantae</taxon>
        <taxon>Streptophyta</taxon>
        <taxon>Embryophyta</taxon>
        <taxon>Tracheophyta</taxon>
        <taxon>Spermatophyta</taxon>
        <taxon>Magnoliopsida</taxon>
        <taxon>Liliopsida</taxon>
        <taxon>Poales</taxon>
        <taxon>Poaceae</taxon>
        <taxon>PACMAD clade</taxon>
        <taxon>Panicoideae</taxon>
        <taxon>Panicodae</taxon>
        <taxon>Paniceae</taxon>
        <taxon>Panicinae</taxon>
        <taxon>Panicum</taxon>
        <taxon>Panicum sect. Panicum</taxon>
    </lineage>
</organism>
<dbReference type="PANTHER" id="PTHR13935">
    <property type="entry name" value="ACHAETE-SCUTE TRANSCRIPTION FACTOR-RELATED"/>
    <property type="match status" value="1"/>
</dbReference>
<dbReference type="STRING" id="4540.A0A3L6P9K1"/>
<accession>A0A3L6P9K1</accession>
<feature type="region of interest" description="Disordered" evidence="4">
    <location>
        <begin position="65"/>
        <end position="93"/>
    </location>
</feature>
<evidence type="ECO:0000313" key="7">
    <source>
        <dbReference type="Proteomes" id="UP000275267"/>
    </source>
</evidence>
<dbReference type="InterPro" id="IPR011598">
    <property type="entry name" value="bHLH_dom"/>
</dbReference>
<evidence type="ECO:0000259" key="5">
    <source>
        <dbReference type="PROSITE" id="PS50888"/>
    </source>
</evidence>
<dbReference type="GO" id="GO:0000981">
    <property type="term" value="F:DNA-binding transcription factor activity, RNA polymerase II-specific"/>
    <property type="evidence" value="ECO:0007669"/>
    <property type="project" value="TreeGrafter"/>
</dbReference>
<dbReference type="InterPro" id="IPR015660">
    <property type="entry name" value="MASH1/Ascl1a-like"/>
</dbReference>
<dbReference type="InterPro" id="IPR036638">
    <property type="entry name" value="HLH_DNA-bd_sf"/>
</dbReference>
<keyword evidence="3" id="KW-0804">Transcription</keyword>
<dbReference type="Gene3D" id="4.10.280.10">
    <property type="entry name" value="Helix-loop-helix DNA-binding domain"/>
    <property type="match status" value="1"/>
</dbReference>
<evidence type="ECO:0000256" key="3">
    <source>
        <dbReference type="ARBA" id="ARBA00023163"/>
    </source>
</evidence>
<dbReference type="EMBL" id="PQIB02000447">
    <property type="protein sequence ID" value="RLM50095.1"/>
    <property type="molecule type" value="Genomic_DNA"/>
</dbReference>
<evidence type="ECO:0000256" key="2">
    <source>
        <dbReference type="ARBA" id="ARBA00023015"/>
    </source>
</evidence>
<feature type="domain" description="BHLH" evidence="5">
    <location>
        <begin position="2"/>
        <end position="58"/>
    </location>
</feature>
<dbReference type="PROSITE" id="PS50888">
    <property type="entry name" value="BHLH"/>
    <property type="match status" value="1"/>
</dbReference>
<dbReference type="GO" id="GO:0046983">
    <property type="term" value="F:protein dimerization activity"/>
    <property type="evidence" value="ECO:0007669"/>
    <property type="project" value="InterPro"/>
</dbReference>
<name>A0A3L6P9K1_PANMI</name>
<dbReference type="SUPFAM" id="SSF47459">
    <property type="entry name" value="HLH, helix-loop-helix DNA-binding domain"/>
    <property type="match status" value="1"/>
</dbReference>
<evidence type="ECO:0000313" key="6">
    <source>
        <dbReference type="EMBL" id="RLM50095.1"/>
    </source>
</evidence>
<keyword evidence="2" id="KW-0805">Transcription regulation</keyword>
<comment type="caution">
    <text evidence="6">The sequence shown here is derived from an EMBL/GenBank/DDBJ whole genome shotgun (WGS) entry which is preliminary data.</text>
</comment>
<dbReference type="Pfam" id="PF00010">
    <property type="entry name" value="HLH"/>
    <property type="match status" value="1"/>
</dbReference>
<dbReference type="GO" id="GO:0000977">
    <property type="term" value="F:RNA polymerase II transcription regulatory region sequence-specific DNA binding"/>
    <property type="evidence" value="ECO:0007669"/>
    <property type="project" value="TreeGrafter"/>
</dbReference>
<proteinExistence type="inferred from homology"/>
<evidence type="ECO:0000256" key="4">
    <source>
        <dbReference type="SAM" id="MobiDB-lite"/>
    </source>
</evidence>
<dbReference type="AlphaFoldDB" id="A0A3L6P9K1"/>
<evidence type="ECO:0000256" key="1">
    <source>
        <dbReference type="ARBA" id="ARBA00005510"/>
    </source>
</evidence>
<dbReference type="Proteomes" id="UP000275267">
    <property type="component" value="Unassembled WGS sequence"/>
</dbReference>
<dbReference type="OrthoDB" id="1870484at2759"/>
<keyword evidence="7" id="KW-1185">Reference proteome</keyword>
<dbReference type="GO" id="GO:0090575">
    <property type="term" value="C:RNA polymerase II transcription regulator complex"/>
    <property type="evidence" value="ECO:0007669"/>
    <property type="project" value="TreeGrafter"/>
</dbReference>
<dbReference type="SMART" id="SM00353">
    <property type="entry name" value="HLH"/>
    <property type="match status" value="1"/>
</dbReference>
<reference evidence="7" key="1">
    <citation type="journal article" date="2019" name="Nat. Commun.">
        <title>The genome of broomcorn millet.</title>
        <authorList>
            <person name="Zou C."/>
            <person name="Miki D."/>
            <person name="Li D."/>
            <person name="Tang Q."/>
            <person name="Xiao L."/>
            <person name="Rajput S."/>
            <person name="Deng P."/>
            <person name="Jia W."/>
            <person name="Huang R."/>
            <person name="Zhang M."/>
            <person name="Sun Y."/>
            <person name="Hu J."/>
            <person name="Fu X."/>
            <person name="Schnable P.S."/>
            <person name="Li F."/>
            <person name="Zhang H."/>
            <person name="Feng B."/>
            <person name="Zhu X."/>
            <person name="Liu R."/>
            <person name="Schnable J.C."/>
            <person name="Zhu J.-K."/>
            <person name="Zhang H."/>
        </authorList>
    </citation>
    <scope>NUCLEOTIDE SEQUENCE [LARGE SCALE GENOMIC DNA]</scope>
</reference>